<evidence type="ECO:0000313" key="3">
    <source>
        <dbReference type="Proteomes" id="UP000253951"/>
    </source>
</evidence>
<sequence>MYLSDSKIQKMHFLKKTAIIVASITVLLLLINFGISYWVTQKLPKILQSEKDFPYNINYDDIDVRLISGSFTIHNAYLAPKDSLSTKNKGTFGKIKQIEVEQFNLWALLWQNHIKVKSITIDSPEVILYHKQKKHATQDSFIKPLKNTITTQRITIKKGKLRILDSLQNVTVTASNINFKITNTTIDSASVTKEIPVRYKNYSFSCDSLLYKVNKFYTITLAHIENNEGVFSASDFKLIPQQNRTQFNNSIPVERDQFTITAAKIDIPENDWGYNSDTLFVHIPRLNIEEVDANIYRGKMVKDDLKTKKLYSQMLRELDFDLKVDTLTLKKSTIVYEEQLSYDKPSGKVSFSNFDASIYNLYSPVGKKEIPDTTIDVQALFMKQAPLQVHWFFNITDASDAFTIQGKLQKLDATKLNAVTKGLMNAKTSGNINKVDFTFNGNREKSTGTFAIHYDNLKVEILKKDSNDKNELLSIFGNLIIKNNSNNTMKNTDVAVERVKNKSVFNFLWLFIQQGLKNTALPSLFTTNND</sequence>
<dbReference type="KEGG" id="fat:DVK85_07900"/>
<name>A0A345HC57_9FLAO</name>
<feature type="transmembrane region" description="Helical" evidence="1">
    <location>
        <begin position="20"/>
        <end position="39"/>
    </location>
</feature>
<proteinExistence type="predicted"/>
<keyword evidence="1" id="KW-0472">Membrane</keyword>
<evidence type="ECO:0000256" key="1">
    <source>
        <dbReference type="SAM" id="Phobius"/>
    </source>
</evidence>
<evidence type="ECO:0000313" key="2">
    <source>
        <dbReference type="EMBL" id="AXG74167.1"/>
    </source>
</evidence>
<keyword evidence="3" id="KW-1185">Reference proteome</keyword>
<accession>A0A345HC57</accession>
<dbReference type="EMBL" id="CP031188">
    <property type="protein sequence ID" value="AXG74167.1"/>
    <property type="molecule type" value="Genomic_DNA"/>
</dbReference>
<dbReference type="AlphaFoldDB" id="A0A345HC57"/>
<reference evidence="2 3" key="1">
    <citation type="submission" date="2018-07" db="EMBL/GenBank/DDBJ databases">
        <title>Complete genome sequence of Flavobacterium arcticum type strain SM1502T.</title>
        <authorList>
            <person name="Li Y."/>
            <person name="Li D.-D."/>
        </authorList>
    </citation>
    <scope>NUCLEOTIDE SEQUENCE [LARGE SCALE GENOMIC DNA]</scope>
    <source>
        <strain evidence="2 3">SM1502</strain>
    </source>
</reference>
<gene>
    <name evidence="2" type="ORF">DVK85_07900</name>
</gene>
<evidence type="ECO:0008006" key="4">
    <source>
        <dbReference type="Google" id="ProtNLM"/>
    </source>
</evidence>
<protein>
    <recommendedName>
        <fullName evidence="4">DUF748 domain-containing protein</fullName>
    </recommendedName>
</protein>
<keyword evidence="1" id="KW-0812">Transmembrane</keyword>
<organism evidence="2 3">
    <name type="scientific">Flavobacterium arcticum</name>
    <dbReference type="NCBI Taxonomy" id="1784713"/>
    <lineage>
        <taxon>Bacteria</taxon>
        <taxon>Pseudomonadati</taxon>
        <taxon>Bacteroidota</taxon>
        <taxon>Flavobacteriia</taxon>
        <taxon>Flavobacteriales</taxon>
        <taxon>Flavobacteriaceae</taxon>
        <taxon>Flavobacterium</taxon>
    </lineage>
</organism>
<keyword evidence="1" id="KW-1133">Transmembrane helix</keyword>
<dbReference type="Proteomes" id="UP000253951">
    <property type="component" value="Chromosome"/>
</dbReference>